<evidence type="ECO:0000313" key="4">
    <source>
        <dbReference type="Proteomes" id="UP001341840"/>
    </source>
</evidence>
<comment type="caution">
    <text evidence="3">The sequence shown here is derived from an EMBL/GenBank/DDBJ whole genome shotgun (WGS) entry which is preliminary data.</text>
</comment>
<evidence type="ECO:0000313" key="3">
    <source>
        <dbReference type="EMBL" id="MED6199788.1"/>
    </source>
</evidence>
<feature type="compositionally biased region" description="Basic and acidic residues" evidence="1">
    <location>
        <begin position="69"/>
        <end position="81"/>
    </location>
</feature>
<protein>
    <recommendedName>
        <fullName evidence="2">PB1-like domain-containing protein</fullName>
    </recommendedName>
</protein>
<gene>
    <name evidence="3" type="ORF">PIB30_079134</name>
</gene>
<feature type="compositionally biased region" description="Low complexity" evidence="1">
    <location>
        <begin position="179"/>
        <end position="202"/>
    </location>
</feature>
<feature type="compositionally biased region" description="Basic residues" evidence="1">
    <location>
        <begin position="107"/>
        <end position="117"/>
    </location>
</feature>
<feature type="compositionally biased region" description="Basic residues" evidence="1">
    <location>
        <begin position="165"/>
        <end position="178"/>
    </location>
</feature>
<evidence type="ECO:0000259" key="2">
    <source>
        <dbReference type="Pfam" id="PF26130"/>
    </source>
</evidence>
<dbReference type="InterPro" id="IPR058594">
    <property type="entry name" value="PB1-like_dom_pln"/>
</dbReference>
<dbReference type="Pfam" id="PF26130">
    <property type="entry name" value="PB1-like"/>
    <property type="match status" value="1"/>
</dbReference>
<keyword evidence="4" id="KW-1185">Reference proteome</keyword>
<dbReference type="Proteomes" id="UP001341840">
    <property type="component" value="Unassembled WGS sequence"/>
</dbReference>
<dbReference type="EMBL" id="JASCZI010212561">
    <property type="protein sequence ID" value="MED6199788.1"/>
    <property type="molecule type" value="Genomic_DNA"/>
</dbReference>
<evidence type="ECO:0000256" key="1">
    <source>
        <dbReference type="SAM" id="MobiDB-lite"/>
    </source>
</evidence>
<proteinExistence type="predicted"/>
<sequence>MDGEVHTFDAIDPELLCIPDIEGMAKSLGFPSYTSMYWLEPLAQNLEFGLRELKGSTDVNELRDCVNLDSDRSKSNSHDSYESVENEAYKPPPEGYELSSDSDCEKRKKVMKNKGRTKTAMTPTKKGSPKNDGRKKIPTKPVNSADGLEKDDVQGAGSGQQASKKCPRKYAGKRKAKSRPNFGPRSSGSGPNSGPCSSGSQPKFDAGVG</sequence>
<accession>A0ABU6XT70</accession>
<name>A0ABU6XT70_9FABA</name>
<feature type="region of interest" description="Disordered" evidence="1">
    <location>
        <begin position="69"/>
        <end position="209"/>
    </location>
</feature>
<reference evidence="3 4" key="1">
    <citation type="journal article" date="2023" name="Plants (Basel)">
        <title>Bridging the Gap: Combining Genomics and Transcriptomics Approaches to Understand Stylosanthes scabra, an Orphan Legume from the Brazilian Caatinga.</title>
        <authorList>
            <person name="Ferreira-Neto J.R.C."/>
            <person name="da Silva M.D."/>
            <person name="Binneck E."/>
            <person name="de Melo N.F."/>
            <person name="da Silva R.H."/>
            <person name="de Melo A.L.T.M."/>
            <person name="Pandolfi V."/>
            <person name="Bustamante F.O."/>
            <person name="Brasileiro-Vidal A.C."/>
            <person name="Benko-Iseppon A.M."/>
        </authorList>
    </citation>
    <scope>NUCLEOTIDE SEQUENCE [LARGE SCALE GENOMIC DNA]</scope>
    <source>
        <tissue evidence="3">Leaves</tissue>
    </source>
</reference>
<feature type="domain" description="PB1-like" evidence="2">
    <location>
        <begin position="2"/>
        <end position="67"/>
    </location>
</feature>
<organism evidence="3 4">
    <name type="scientific">Stylosanthes scabra</name>
    <dbReference type="NCBI Taxonomy" id="79078"/>
    <lineage>
        <taxon>Eukaryota</taxon>
        <taxon>Viridiplantae</taxon>
        <taxon>Streptophyta</taxon>
        <taxon>Embryophyta</taxon>
        <taxon>Tracheophyta</taxon>
        <taxon>Spermatophyta</taxon>
        <taxon>Magnoliopsida</taxon>
        <taxon>eudicotyledons</taxon>
        <taxon>Gunneridae</taxon>
        <taxon>Pentapetalae</taxon>
        <taxon>rosids</taxon>
        <taxon>fabids</taxon>
        <taxon>Fabales</taxon>
        <taxon>Fabaceae</taxon>
        <taxon>Papilionoideae</taxon>
        <taxon>50 kb inversion clade</taxon>
        <taxon>dalbergioids sensu lato</taxon>
        <taxon>Dalbergieae</taxon>
        <taxon>Pterocarpus clade</taxon>
        <taxon>Stylosanthes</taxon>
    </lineage>
</organism>